<sequence>MFGAGLMADARPSGRGEGRLSGSQAEARIGRAATVTNVTGAARRRRPI</sequence>
<dbReference type="AlphaFoldDB" id="A0A089NZ54"/>
<evidence type="ECO:0000256" key="1">
    <source>
        <dbReference type="SAM" id="MobiDB-lite"/>
    </source>
</evidence>
<proteinExistence type="predicted"/>
<gene>
    <name evidence="2" type="ORF">MOC_5496</name>
</gene>
<dbReference type="EMBL" id="CP003811">
    <property type="protein sequence ID" value="AIQ93251.1"/>
    <property type="molecule type" value="Genomic_DNA"/>
</dbReference>
<dbReference type="KEGG" id="mor:MOC_5496"/>
<accession>A0A089NZ54</accession>
<name>A0A089NZ54_9HYPH</name>
<dbReference type="Proteomes" id="UP000029492">
    <property type="component" value="Chromosome"/>
</dbReference>
<protein>
    <submittedName>
        <fullName evidence="2">Protein of unassigned function</fullName>
    </submittedName>
</protein>
<dbReference type="HOGENOM" id="CLU_3154782_0_0_5"/>
<reference evidence="2 3" key="1">
    <citation type="journal article" date="2014" name="PLoS ONE">
        <title>Genome Information of Methylobacterium oryzae, a Plant-Probiotic Methylotroph in the Phyllosphere.</title>
        <authorList>
            <person name="Kwak M.J."/>
            <person name="Jeong H."/>
            <person name="Madhaiyan M."/>
            <person name="Lee Y."/>
            <person name="Sa T.M."/>
            <person name="Oh T.K."/>
            <person name="Kim J.F."/>
        </authorList>
    </citation>
    <scope>NUCLEOTIDE SEQUENCE [LARGE SCALE GENOMIC DNA]</scope>
    <source>
        <strain evidence="2 3">CBMB20</strain>
    </source>
</reference>
<evidence type="ECO:0000313" key="2">
    <source>
        <dbReference type="EMBL" id="AIQ93251.1"/>
    </source>
</evidence>
<evidence type="ECO:0000313" key="3">
    <source>
        <dbReference type="Proteomes" id="UP000029492"/>
    </source>
</evidence>
<organism evidence="2 3">
    <name type="scientific">Methylobacterium oryzae CBMB20</name>
    <dbReference type="NCBI Taxonomy" id="693986"/>
    <lineage>
        <taxon>Bacteria</taxon>
        <taxon>Pseudomonadati</taxon>
        <taxon>Pseudomonadota</taxon>
        <taxon>Alphaproteobacteria</taxon>
        <taxon>Hyphomicrobiales</taxon>
        <taxon>Methylobacteriaceae</taxon>
        <taxon>Methylobacterium</taxon>
    </lineage>
</organism>
<feature type="region of interest" description="Disordered" evidence="1">
    <location>
        <begin position="1"/>
        <end position="28"/>
    </location>
</feature>
<keyword evidence="3" id="KW-1185">Reference proteome</keyword>